<evidence type="ECO:0000256" key="3">
    <source>
        <dbReference type="ARBA" id="ARBA00022723"/>
    </source>
</evidence>
<keyword evidence="13" id="KW-1185">Reference proteome</keyword>
<evidence type="ECO:0000256" key="4">
    <source>
        <dbReference type="ARBA" id="ARBA00022771"/>
    </source>
</evidence>
<feature type="domain" description="Transcription factor TFIIB cyclin-like" evidence="10">
    <location>
        <begin position="1"/>
        <end position="56"/>
    </location>
</feature>
<evidence type="ECO:0000256" key="1">
    <source>
        <dbReference type="ARBA" id="ARBA00004123"/>
    </source>
</evidence>
<dbReference type="SUPFAM" id="SSF47954">
    <property type="entry name" value="Cyclin-like"/>
    <property type="match status" value="1"/>
</dbReference>
<evidence type="ECO:0000256" key="7">
    <source>
        <dbReference type="ARBA" id="ARBA00023163"/>
    </source>
</evidence>
<dbReference type="EMBL" id="HG994593">
    <property type="protein sequence ID" value="CAF2840261.1"/>
    <property type="molecule type" value="Genomic_DNA"/>
</dbReference>
<dbReference type="GO" id="GO:0001006">
    <property type="term" value="F:RNA polymerase III type 3 promoter sequence-specific DNA binding"/>
    <property type="evidence" value="ECO:0007669"/>
    <property type="project" value="TreeGrafter"/>
</dbReference>
<feature type="region of interest" description="Disordered" evidence="9">
    <location>
        <begin position="171"/>
        <end position="195"/>
    </location>
</feature>
<feature type="region of interest" description="Disordered" evidence="9">
    <location>
        <begin position="314"/>
        <end position="451"/>
    </location>
</feature>
<evidence type="ECO:0000313" key="13">
    <source>
        <dbReference type="Proteomes" id="UP000675881"/>
    </source>
</evidence>
<keyword evidence="6" id="KW-0805">Transcription regulation</keyword>
<feature type="compositionally biased region" description="Acidic residues" evidence="9">
    <location>
        <begin position="409"/>
        <end position="424"/>
    </location>
</feature>
<keyword evidence="5" id="KW-0862">Zinc</keyword>
<dbReference type="GO" id="GO:0000995">
    <property type="term" value="F:RNA polymerase III general transcription initiation factor activity"/>
    <property type="evidence" value="ECO:0007669"/>
    <property type="project" value="TreeGrafter"/>
</dbReference>
<sequence length="451" mass="50743">MKKDWIHFGRRPSGLCGAALLIASRLHMFNRTVGDVIKIVKVHESTLRKRLNEFGETPASQLTLDEFMTIDLDAMTEEMDPPSFKVARKKDRERLIRLEEEEDLDKELSDLEKQIEKELEDRKKKRKSRKMKGGIDKESQSLQERDEEERFIAESTLETISECVIDNKKRSLDSKLMPPPNSSSTAQHVTKPPVAVSPGIGLKDTIHEYLVDHTAETEKVLANVQALDDDEELDLVGIDENEIDGYIMSDNEIKYKTELWMKVNAEYLKEKASLNTSFESKHTPKVTLSASSNTGAVVVESVFGEPPLPTPDGISSIFTLGSSSPAKRPRLNTASQSKIKKPSPLLNSISSSHAQEKENSTLPSHLTRLMMLNNNGDSESKSKDVVVESEPVIESGPIQLSTPMHASVAEEEDEDFDEEEEEPEDNHLSVAQLLSQHRGENAHEDFEEEYY</sequence>
<evidence type="ECO:0000259" key="11">
    <source>
        <dbReference type="Pfam" id="PF07741"/>
    </source>
</evidence>
<dbReference type="AlphaFoldDB" id="A0A7R8H3C0"/>
<evidence type="ECO:0000256" key="9">
    <source>
        <dbReference type="SAM" id="MobiDB-lite"/>
    </source>
</evidence>
<comment type="similarity">
    <text evidence="2">Belongs to the TFIIB family.</text>
</comment>
<evidence type="ECO:0000256" key="8">
    <source>
        <dbReference type="ARBA" id="ARBA00023242"/>
    </source>
</evidence>
<dbReference type="GO" id="GO:0005634">
    <property type="term" value="C:nucleus"/>
    <property type="evidence" value="ECO:0007669"/>
    <property type="project" value="UniProtKB-SubCell"/>
</dbReference>
<keyword evidence="7" id="KW-0804">Transcription</keyword>
<gene>
    <name evidence="12" type="ORF">LSAA_4621</name>
</gene>
<feature type="region of interest" description="Disordered" evidence="9">
    <location>
        <begin position="119"/>
        <end position="147"/>
    </location>
</feature>
<keyword evidence="8" id="KW-0539">Nucleus</keyword>
<dbReference type="GO" id="GO:0000126">
    <property type="term" value="C:transcription factor TFIIIB complex"/>
    <property type="evidence" value="ECO:0007669"/>
    <property type="project" value="TreeGrafter"/>
</dbReference>
<keyword evidence="3" id="KW-0479">Metal-binding</keyword>
<dbReference type="InterPro" id="IPR013150">
    <property type="entry name" value="TFIIB_cyclin"/>
</dbReference>
<dbReference type="Gene3D" id="1.10.472.10">
    <property type="entry name" value="Cyclin-like"/>
    <property type="match status" value="1"/>
</dbReference>
<dbReference type="GO" id="GO:0097550">
    <property type="term" value="C:transcription preinitiation complex"/>
    <property type="evidence" value="ECO:0007669"/>
    <property type="project" value="TreeGrafter"/>
</dbReference>
<feature type="compositionally biased region" description="Polar residues" evidence="9">
    <location>
        <begin position="316"/>
        <end position="325"/>
    </location>
</feature>
<dbReference type="InterPro" id="IPR036915">
    <property type="entry name" value="Cyclin-like_sf"/>
</dbReference>
<dbReference type="InterPro" id="IPR011665">
    <property type="entry name" value="BRF1_TBP-bd_dom"/>
</dbReference>
<organism evidence="12 13">
    <name type="scientific">Lepeophtheirus salmonis</name>
    <name type="common">Salmon louse</name>
    <name type="synonym">Caligus salmonis</name>
    <dbReference type="NCBI Taxonomy" id="72036"/>
    <lineage>
        <taxon>Eukaryota</taxon>
        <taxon>Metazoa</taxon>
        <taxon>Ecdysozoa</taxon>
        <taxon>Arthropoda</taxon>
        <taxon>Crustacea</taxon>
        <taxon>Multicrustacea</taxon>
        <taxon>Hexanauplia</taxon>
        <taxon>Copepoda</taxon>
        <taxon>Siphonostomatoida</taxon>
        <taxon>Caligidae</taxon>
        <taxon>Lepeophtheirus</taxon>
    </lineage>
</organism>
<dbReference type="PANTHER" id="PTHR11618">
    <property type="entry name" value="TRANSCRIPTION INITIATION FACTOR IIB-RELATED"/>
    <property type="match status" value="1"/>
</dbReference>
<evidence type="ECO:0000256" key="5">
    <source>
        <dbReference type="ARBA" id="ARBA00022833"/>
    </source>
</evidence>
<dbReference type="PANTHER" id="PTHR11618:SF4">
    <property type="entry name" value="TRANSCRIPTION FACTOR IIIB 90 KDA SUBUNIT"/>
    <property type="match status" value="1"/>
</dbReference>
<keyword evidence="4" id="KW-0863">Zinc-finger</keyword>
<protein>
    <submittedName>
        <fullName evidence="12">BRF1</fullName>
    </submittedName>
</protein>
<feature type="compositionally biased region" description="Basic residues" evidence="9">
    <location>
        <begin position="123"/>
        <end position="132"/>
    </location>
</feature>
<dbReference type="GO" id="GO:0008270">
    <property type="term" value="F:zinc ion binding"/>
    <property type="evidence" value="ECO:0007669"/>
    <property type="project" value="UniProtKB-KW"/>
</dbReference>
<proteinExistence type="inferred from homology"/>
<accession>A0A7R8H3C0</accession>
<dbReference type="Gene3D" id="1.20.5.650">
    <property type="entry name" value="Single helix bin"/>
    <property type="match status" value="1"/>
</dbReference>
<dbReference type="GO" id="GO:0070897">
    <property type="term" value="P:transcription preinitiation complex assembly"/>
    <property type="evidence" value="ECO:0007669"/>
    <property type="project" value="InterPro"/>
</dbReference>
<dbReference type="Pfam" id="PF07741">
    <property type="entry name" value="BRF1"/>
    <property type="match status" value="1"/>
</dbReference>
<dbReference type="GO" id="GO:0017025">
    <property type="term" value="F:TBP-class protein binding"/>
    <property type="evidence" value="ECO:0007669"/>
    <property type="project" value="InterPro"/>
</dbReference>
<evidence type="ECO:0000313" key="12">
    <source>
        <dbReference type="EMBL" id="CAF2840261.1"/>
    </source>
</evidence>
<evidence type="ECO:0000256" key="6">
    <source>
        <dbReference type="ARBA" id="ARBA00023015"/>
    </source>
</evidence>
<comment type="subcellular location">
    <subcellularLocation>
        <location evidence="1">Nucleus</location>
    </subcellularLocation>
</comment>
<name>A0A7R8H3C0_LEPSM</name>
<reference evidence="12" key="1">
    <citation type="submission" date="2021-02" db="EMBL/GenBank/DDBJ databases">
        <authorList>
            <person name="Bekaert M."/>
        </authorList>
    </citation>
    <scope>NUCLEOTIDE SEQUENCE</scope>
    <source>
        <strain evidence="12">IoA-00</strain>
    </source>
</reference>
<dbReference type="Pfam" id="PF00382">
    <property type="entry name" value="TFIIB"/>
    <property type="match status" value="1"/>
</dbReference>
<evidence type="ECO:0000256" key="2">
    <source>
        <dbReference type="ARBA" id="ARBA00010857"/>
    </source>
</evidence>
<dbReference type="InterPro" id="IPR000812">
    <property type="entry name" value="TFIIB"/>
</dbReference>
<dbReference type="Proteomes" id="UP000675881">
    <property type="component" value="Chromosome 14"/>
</dbReference>
<feature type="domain" description="Brf1 TBP-binding" evidence="11">
    <location>
        <begin position="238"/>
        <end position="278"/>
    </location>
</feature>
<evidence type="ECO:0000259" key="10">
    <source>
        <dbReference type="Pfam" id="PF00382"/>
    </source>
</evidence>
<dbReference type="OrthoDB" id="511529at2759"/>